<sequence>MFNYFTFPLNRYTVSTTINVTLNDKLFIRDPQLTELGRGLVRESIKLIDALGFEHFTFKKLAQSLSSTEASVYRYFENKHKLLLYLVSWYWNWLDYKLNYHTHNVTSARKRLEIFIEILAEGQSPDALAPPLDVTALSRVVILEASKAYLTKEVDSDNKDGLFQDYKAICHKMAQVVLEINPAYPFSHALISTLFEATRKHIFFAQHLPSLTEVRLQKEEEKSLVYFLRHLAFSAIDSAPVPLVVKS</sequence>
<accession>A0A6P1P4T3</accession>
<evidence type="ECO:0000259" key="3">
    <source>
        <dbReference type="PROSITE" id="PS50977"/>
    </source>
</evidence>
<dbReference type="Pfam" id="PF00440">
    <property type="entry name" value="TetR_N"/>
    <property type="match status" value="1"/>
</dbReference>
<dbReference type="Gene3D" id="1.10.357.10">
    <property type="entry name" value="Tetracycline Repressor, domain 2"/>
    <property type="match status" value="1"/>
</dbReference>
<dbReference type="AlphaFoldDB" id="A0A6P1P4T3"/>
<evidence type="ECO:0000313" key="4">
    <source>
        <dbReference type="EMBL" id="QHL89375.1"/>
    </source>
</evidence>
<evidence type="ECO:0000256" key="2">
    <source>
        <dbReference type="PROSITE-ProRule" id="PRU00335"/>
    </source>
</evidence>
<dbReference type="GO" id="GO:0003677">
    <property type="term" value="F:DNA binding"/>
    <property type="evidence" value="ECO:0007669"/>
    <property type="project" value="UniProtKB-UniRule"/>
</dbReference>
<dbReference type="Proteomes" id="UP000464214">
    <property type="component" value="Chromosome"/>
</dbReference>
<reference evidence="4 5" key="1">
    <citation type="submission" date="2020-01" db="EMBL/GenBank/DDBJ databases">
        <authorList>
            <person name="Kim M."/>
        </authorList>
    </citation>
    <scope>NUCLEOTIDE SEQUENCE [LARGE SCALE GENOMIC DNA]</scope>
    <source>
        <strain evidence="4 5">BT10</strain>
    </source>
</reference>
<dbReference type="PROSITE" id="PS50977">
    <property type="entry name" value="HTH_TETR_2"/>
    <property type="match status" value="1"/>
</dbReference>
<organism evidence="4 5">
    <name type="scientific">Nibribacter ruber</name>
    <dbReference type="NCBI Taxonomy" id="2698458"/>
    <lineage>
        <taxon>Bacteria</taxon>
        <taxon>Pseudomonadati</taxon>
        <taxon>Bacteroidota</taxon>
        <taxon>Cytophagia</taxon>
        <taxon>Cytophagales</taxon>
        <taxon>Hymenobacteraceae</taxon>
        <taxon>Nibribacter</taxon>
    </lineage>
</organism>
<dbReference type="SUPFAM" id="SSF46689">
    <property type="entry name" value="Homeodomain-like"/>
    <property type="match status" value="1"/>
</dbReference>
<feature type="DNA-binding region" description="H-T-H motif" evidence="2">
    <location>
        <begin position="57"/>
        <end position="76"/>
    </location>
</feature>
<dbReference type="KEGG" id="nib:GU926_07640"/>
<name>A0A6P1P4T3_9BACT</name>
<keyword evidence="1 2" id="KW-0238">DNA-binding</keyword>
<gene>
    <name evidence="4" type="ORF">GU926_07640</name>
</gene>
<evidence type="ECO:0000313" key="5">
    <source>
        <dbReference type="Proteomes" id="UP000464214"/>
    </source>
</evidence>
<feature type="domain" description="HTH tetR-type" evidence="3">
    <location>
        <begin position="34"/>
        <end position="94"/>
    </location>
</feature>
<dbReference type="InterPro" id="IPR001647">
    <property type="entry name" value="HTH_TetR"/>
</dbReference>
<protein>
    <submittedName>
        <fullName evidence="4">TetR family transcriptional regulator</fullName>
    </submittedName>
</protein>
<keyword evidence="5" id="KW-1185">Reference proteome</keyword>
<dbReference type="InterPro" id="IPR009057">
    <property type="entry name" value="Homeodomain-like_sf"/>
</dbReference>
<proteinExistence type="predicted"/>
<dbReference type="EMBL" id="CP047897">
    <property type="protein sequence ID" value="QHL89375.1"/>
    <property type="molecule type" value="Genomic_DNA"/>
</dbReference>
<evidence type="ECO:0000256" key="1">
    <source>
        <dbReference type="ARBA" id="ARBA00023125"/>
    </source>
</evidence>